<dbReference type="AlphaFoldDB" id="A0A7L9FIC0"/>
<dbReference type="InterPro" id="IPR016431">
    <property type="entry name" value="Pyrv-formate_lyase-activ_prd"/>
</dbReference>
<dbReference type="RefSeq" id="WP_192819084.1">
    <property type="nucleotide sequence ID" value="NZ_CP062310.1"/>
</dbReference>
<evidence type="ECO:0000313" key="8">
    <source>
        <dbReference type="EMBL" id="QOJ79112.1"/>
    </source>
</evidence>
<dbReference type="GO" id="GO:0051539">
    <property type="term" value="F:4 iron, 4 sulfur cluster binding"/>
    <property type="evidence" value="ECO:0007669"/>
    <property type="project" value="UniProtKB-KW"/>
</dbReference>
<dbReference type="PANTHER" id="PTHR30352">
    <property type="entry name" value="PYRUVATE FORMATE-LYASE-ACTIVATING ENZYME"/>
    <property type="match status" value="1"/>
</dbReference>
<keyword evidence="2 6" id="KW-0949">S-adenosyl-L-methionine</keyword>
<dbReference type="PANTHER" id="PTHR30352:SF22">
    <property type="entry name" value="PYRUVATE FORMATE-LYASE ACTIVATING ENZYME HOMOLOG"/>
    <property type="match status" value="1"/>
</dbReference>
<evidence type="ECO:0000256" key="2">
    <source>
        <dbReference type="ARBA" id="ARBA00022691"/>
    </source>
</evidence>
<gene>
    <name evidence="8" type="ORF">IG193_01195</name>
</gene>
<dbReference type="Gene3D" id="3.20.20.70">
    <property type="entry name" value="Aldolase class I"/>
    <property type="match status" value="1"/>
</dbReference>
<sequence length="365" mass="40246">MGTCRVCGKTSPLVSNSVGVCLECLRERPEESLRVAYEGHLRARRALGLPPPPEGGGLECGMCGRRCRIGEGGAGFCGLVRNVDGRLVRPGVLEPPGFAYLDPHPTNCVAAWFCPGATGSGYPRFSVSQGGPERGYYNLAVVYGACNLDCLFCQNWDCRRADIGLKLPLKRLLDRARDPSVTCVCFFGGDPGPLAYHALRASELALESRRGTVFRVCWETNGMWNRGLLLRAAELSYESGGILKFDLKAWTPAVYRALTLGDPRVVFENFAEVASRFDLRREPPFLCASTLLVPGYVDSYEVEMIAGFLASIDRDIPYALLAFHPDFMMSDLPTTSRRQAQEAIEAARRAGLRRIWLGNPWLLRD</sequence>
<dbReference type="PIRSF" id="PIRSF004869">
    <property type="entry name" value="PflX_prd"/>
    <property type="match status" value="1"/>
</dbReference>
<reference evidence="8 9" key="1">
    <citation type="submission" date="2020-10" db="EMBL/GenBank/DDBJ databases">
        <title>Thermofilum lucidum 3507LT sp. nov. a novel member of Thermofilaceae family isolated from Chile hot spring, and proposal of description order Thermofilales.</title>
        <authorList>
            <person name="Zayulina K.S."/>
            <person name="Elcheninov A.G."/>
            <person name="Toshchakov S.V."/>
            <person name="Kublanov I.V."/>
        </authorList>
    </citation>
    <scope>NUCLEOTIDE SEQUENCE [LARGE SCALE GENOMIC DNA]</scope>
    <source>
        <strain evidence="8 9">3507LT</strain>
    </source>
</reference>
<feature type="binding site" evidence="6">
    <location>
        <position position="146"/>
    </location>
    <ligand>
        <name>[4Fe-4S] cluster</name>
        <dbReference type="ChEBI" id="CHEBI:49883"/>
        <note>4Fe-4S-S-AdoMet</note>
    </ligand>
</feature>
<keyword evidence="5 6" id="KW-0411">Iron-sulfur</keyword>
<dbReference type="InterPro" id="IPR013785">
    <property type="entry name" value="Aldolase_TIM"/>
</dbReference>
<keyword evidence="1" id="KW-0004">4Fe-4S</keyword>
<dbReference type="CDD" id="cd01335">
    <property type="entry name" value="Radical_SAM"/>
    <property type="match status" value="1"/>
</dbReference>
<dbReference type="SUPFAM" id="SSF102114">
    <property type="entry name" value="Radical SAM enzymes"/>
    <property type="match status" value="1"/>
</dbReference>
<dbReference type="Pfam" id="PF04055">
    <property type="entry name" value="Radical_SAM"/>
    <property type="match status" value="1"/>
</dbReference>
<dbReference type="GeneID" id="59148469"/>
<evidence type="ECO:0000259" key="7">
    <source>
        <dbReference type="Pfam" id="PF04055"/>
    </source>
</evidence>
<accession>A0A7L9FIC0</accession>
<dbReference type="InParanoid" id="A0A7L9FIC0"/>
<feature type="binding site" evidence="6">
    <location>
        <position position="150"/>
    </location>
    <ligand>
        <name>[4Fe-4S] cluster</name>
        <dbReference type="ChEBI" id="CHEBI:49883"/>
        <note>4Fe-4S-S-AdoMet</note>
    </ligand>
</feature>
<dbReference type="GO" id="GO:0003824">
    <property type="term" value="F:catalytic activity"/>
    <property type="evidence" value="ECO:0007669"/>
    <property type="project" value="InterPro"/>
</dbReference>
<comment type="cofactor">
    <cofactor evidence="6">
        <name>[4Fe-4S] cluster</name>
        <dbReference type="ChEBI" id="CHEBI:49883"/>
    </cofactor>
    <text evidence="6">Binds 1 [4Fe-4S] cluster. The cluster is coordinated with 3 cysteines and an exchangeable S-adenosyl-L-methionine.</text>
</comment>
<evidence type="ECO:0000256" key="1">
    <source>
        <dbReference type="ARBA" id="ARBA00022485"/>
    </source>
</evidence>
<protein>
    <submittedName>
        <fullName evidence="8">Radical SAM protein</fullName>
    </submittedName>
</protein>
<evidence type="ECO:0000256" key="3">
    <source>
        <dbReference type="ARBA" id="ARBA00022723"/>
    </source>
</evidence>
<dbReference type="GO" id="GO:0046872">
    <property type="term" value="F:metal ion binding"/>
    <property type="evidence" value="ECO:0007669"/>
    <property type="project" value="UniProtKB-KW"/>
</dbReference>
<dbReference type="SFLD" id="SFLDS00029">
    <property type="entry name" value="Radical_SAM"/>
    <property type="match status" value="1"/>
</dbReference>
<feature type="domain" description="Radical SAM core" evidence="7">
    <location>
        <begin position="142"/>
        <end position="299"/>
    </location>
</feature>
<dbReference type="KEGG" id="thel:IG193_01195"/>
<proteinExistence type="predicted"/>
<keyword evidence="3 6" id="KW-0479">Metal-binding</keyword>
<keyword evidence="4 6" id="KW-0408">Iron</keyword>
<dbReference type="InterPro" id="IPR058240">
    <property type="entry name" value="rSAM_sf"/>
</dbReference>
<feature type="binding site" evidence="6">
    <location>
        <position position="153"/>
    </location>
    <ligand>
        <name>[4Fe-4S] cluster</name>
        <dbReference type="ChEBI" id="CHEBI:49883"/>
        <note>4Fe-4S-S-AdoMet</note>
    </ligand>
</feature>
<evidence type="ECO:0000256" key="6">
    <source>
        <dbReference type="PIRSR" id="PIRSR004869-50"/>
    </source>
</evidence>
<dbReference type="Proteomes" id="UP000594121">
    <property type="component" value="Chromosome"/>
</dbReference>
<organism evidence="8 9">
    <name type="scientific">Infirmifilum lucidum</name>
    <dbReference type="NCBI Taxonomy" id="2776706"/>
    <lineage>
        <taxon>Archaea</taxon>
        <taxon>Thermoproteota</taxon>
        <taxon>Thermoprotei</taxon>
        <taxon>Thermofilales</taxon>
        <taxon>Thermofilaceae</taxon>
        <taxon>Infirmifilum</taxon>
    </lineage>
</organism>
<evidence type="ECO:0000313" key="9">
    <source>
        <dbReference type="Proteomes" id="UP000594121"/>
    </source>
</evidence>
<dbReference type="EMBL" id="CP062310">
    <property type="protein sequence ID" value="QOJ79112.1"/>
    <property type="molecule type" value="Genomic_DNA"/>
</dbReference>
<evidence type="ECO:0000256" key="5">
    <source>
        <dbReference type="ARBA" id="ARBA00023014"/>
    </source>
</evidence>
<evidence type="ECO:0000256" key="4">
    <source>
        <dbReference type="ARBA" id="ARBA00023004"/>
    </source>
</evidence>
<name>A0A7L9FIC0_9CREN</name>
<dbReference type="InterPro" id="IPR007197">
    <property type="entry name" value="rSAM"/>
</dbReference>
<dbReference type="InterPro" id="IPR034457">
    <property type="entry name" value="Organic_radical-activating"/>
</dbReference>
<keyword evidence="9" id="KW-1185">Reference proteome</keyword>